<evidence type="ECO:0000256" key="1">
    <source>
        <dbReference type="SAM" id="Coils"/>
    </source>
</evidence>
<accession>A0A024TTP1</accession>
<keyword evidence="1" id="KW-0175">Coiled coil</keyword>
<proteinExistence type="predicted"/>
<protein>
    <submittedName>
        <fullName evidence="3">Uncharacterized protein</fullName>
    </submittedName>
</protein>
<dbReference type="AlphaFoldDB" id="A0A024TTP1"/>
<evidence type="ECO:0000313" key="3">
    <source>
        <dbReference type="EMBL" id="ETV97520.1"/>
    </source>
</evidence>
<name>A0A024TTP1_9STRA</name>
<sequence>MEAPSDGGDLALLADMAKMELRDWSKQTRAGASDQLKALRQGMGAASRARAKARADRERRTKKREGMYNPHVIQAKAAAQLQKEELTKLMKDVNALLRKERKNLPQWIRKYKDEDPRCVYYHSMLRRVGLPERHARFAPWFLKSNQLVLNKYGQKLFDRFEAAYLAQVVRLSDTEAAIQNLEAFAKRVESLQLGPREQNQSLLQRAFRTASFPPPRLRFTDRSSSIHPLIRNDGSIDDDTPLADIADKHDLDDPTAKAIPIAPVKVAAAPPGLAPAVPGKVESHGKHLYHAYNGRWKDGHMRGPVGVYEFADGGKYTGAWKDSVQCGMGTAVRTGVNLGPFRFTHCRSTRTERNTSGNGKMASTMAKARGRLQVGLNSLESGKTGCVKARVGSSCRRGRSTTASFTKTSGMALALNRARWVTSTREPFA</sequence>
<dbReference type="SUPFAM" id="SSF82185">
    <property type="entry name" value="Histone H3 K4-specific methyltransferase SET7/9 N-terminal domain"/>
    <property type="match status" value="1"/>
</dbReference>
<organism evidence="3">
    <name type="scientific">Aphanomyces invadans</name>
    <dbReference type="NCBI Taxonomy" id="157072"/>
    <lineage>
        <taxon>Eukaryota</taxon>
        <taxon>Sar</taxon>
        <taxon>Stramenopiles</taxon>
        <taxon>Oomycota</taxon>
        <taxon>Saprolegniomycetes</taxon>
        <taxon>Saprolegniales</taxon>
        <taxon>Verrucalvaceae</taxon>
        <taxon>Aphanomyces</taxon>
    </lineage>
</organism>
<gene>
    <name evidence="3" type="ORF">H310_09436</name>
</gene>
<evidence type="ECO:0000256" key="2">
    <source>
        <dbReference type="SAM" id="MobiDB-lite"/>
    </source>
</evidence>
<feature type="region of interest" description="Disordered" evidence="2">
    <location>
        <begin position="27"/>
        <end position="64"/>
    </location>
</feature>
<dbReference type="RefSeq" id="XP_008873729.1">
    <property type="nucleotide sequence ID" value="XM_008875507.1"/>
</dbReference>
<dbReference type="VEuPathDB" id="FungiDB:H310_09436"/>
<dbReference type="EMBL" id="KI913972">
    <property type="protein sequence ID" value="ETV97520.1"/>
    <property type="molecule type" value="Genomic_DNA"/>
</dbReference>
<reference evidence="3" key="1">
    <citation type="submission" date="2013-12" db="EMBL/GenBank/DDBJ databases">
        <title>The Genome Sequence of Aphanomyces invadans NJM9701.</title>
        <authorList>
            <consortium name="The Broad Institute Genomics Platform"/>
            <person name="Russ C."/>
            <person name="Tyler B."/>
            <person name="van West P."/>
            <person name="Dieguez-Uribeondo J."/>
            <person name="Young S.K."/>
            <person name="Zeng Q."/>
            <person name="Gargeya S."/>
            <person name="Fitzgerald M."/>
            <person name="Abouelleil A."/>
            <person name="Alvarado L."/>
            <person name="Chapman S.B."/>
            <person name="Gainer-Dewar J."/>
            <person name="Goldberg J."/>
            <person name="Griggs A."/>
            <person name="Gujja S."/>
            <person name="Hansen M."/>
            <person name="Howarth C."/>
            <person name="Imamovic A."/>
            <person name="Ireland A."/>
            <person name="Larimer J."/>
            <person name="McCowan C."/>
            <person name="Murphy C."/>
            <person name="Pearson M."/>
            <person name="Poon T.W."/>
            <person name="Priest M."/>
            <person name="Roberts A."/>
            <person name="Saif S."/>
            <person name="Shea T."/>
            <person name="Sykes S."/>
            <person name="Wortman J."/>
            <person name="Nusbaum C."/>
            <person name="Birren B."/>
        </authorList>
    </citation>
    <scope>NUCLEOTIDE SEQUENCE [LARGE SCALE GENOMIC DNA]</scope>
    <source>
        <strain evidence="3">NJM9701</strain>
    </source>
</reference>
<feature type="coiled-coil region" evidence="1">
    <location>
        <begin position="76"/>
        <end position="103"/>
    </location>
</feature>
<dbReference type="OrthoDB" id="423343at2759"/>
<dbReference type="GeneID" id="20086486"/>